<dbReference type="EMBL" id="JBAHYK010000125">
    <property type="protein sequence ID" value="KAL0577996.1"/>
    <property type="molecule type" value="Genomic_DNA"/>
</dbReference>
<proteinExistence type="inferred from homology"/>
<accession>A0ABR3FRP0</accession>
<evidence type="ECO:0000313" key="3">
    <source>
        <dbReference type="EMBL" id="KAL0577996.1"/>
    </source>
</evidence>
<protein>
    <recommendedName>
        <fullName evidence="2">Aldehyde dehydrogenase domain-containing protein</fullName>
    </recommendedName>
</protein>
<dbReference type="Gene3D" id="3.40.309.10">
    <property type="entry name" value="Aldehyde Dehydrogenase, Chain A, domain 2"/>
    <property type="match status" value="1"/>
</dbReference>
<evidence type="ECO:0000256" key="1">
    <source>
        <dbReference type="ARBA" id="ARBA00009986"/>
    </source>
</evidence>
<gene>
    <name evidence="3" type="ORF">V5O48_003999</name>
</gene>
<evidence type="ECO:0000313" key="4">
    <source>
        <dbReference type="Proteomes" id="UP001465976"/>
    </source>
</evidence>
<dbReference type="PANTHER" id="PTHR11699">
    <property type="entry name" value="ALDEHYDE DEHYDROGENASE-RELATED"/>
    <property type="match status" value="1"/>
</dbReference>
<feature type="domain" description="Aldehyde dehydrogenase" evidence="2">
    <location>
        <begin position="2"/>
        <end position="102"/>
    </location>
</feature>
<comment type="caution">
    <text evidence="3">The sequence shown here is derived from an EMBL/GenBank/DDBJ whole genome shotgun (WGS) entry which is preliminary data.</text>
</comment>
<dbReference type="SUPFAM" id="SSF53720">
    <property type="entry name" value="ALDH-like"/>
    <property type="match status" value="1"/>
</dbReference>
<evidence type="ECO:0000259" key="2">
    <source>
        <dbReference type="Pfam" id="PF00171"/>
    </source>
</evidence>
<sequence>MSYLNSGIEQGAPLHLGGDYHGQESYYINPIIFTNAKRDMMIAQREIVSPVGVVIKFEYEDGVICQANGTVDGLAAAVFIQDINCVVNTAHRLKAGIAWVSVSRRYPIGRRRD</sequence>
<dbReference type="Proteomes" id="UP001465976">
    <property type="component" value="Unassembled WGS sequence"/>
</dbReference>
<organism evidence="3 4">
    <name type="scientific">Marasmius crinis-equi</name>
    <dbReference type="NCBI Taxonomy" id="585013"/>
    <lineage>
        <taxon>Eukaryota</taxon>
        <taxon>Fungi</taxon>
        <taxon>Dikarya</taxon>
        <taxon>Basidiomycota</taxon>
        <taxon>Agaricomycotina</taxon>
        <taxon>Agaricomycetes</taxon>
        <taxon>Agaricomycetidae</taxon>
        <taxon>Agaricales</taxon>
        <taxon>Marasmiineae</taxon>
        <taxon>Marasmiaceae</taxon>
        <taxon>Marasmius</taxon>
    </lineage>
</organism>
<dbReference type="InterPro" id="IPR016163">
    <property type="entry name" value="Ald_DH_C"/>
</dbReference>
<name>A0ABR3FRP0_9AGAR</name>
<dbReference type="InterPro" id="IPR016161">
    <property type="entry name" value="Ald_DH/histidinol_DH"/>
</dbReference>
<keyword evidence="4" id="KW-1185">Reference proteome</keyword>
<comment type="similarity">
    <text evidence="1">Belongs to the aldehyde dehydrogenase family.</text>
</comment>
<dbReference type="Pfam" id="PF00171">
    <property type="entry name" value="Aldedh"/>
    <property type="match status" value="1"/>
</dbReference>
<reference evidence="3 4" key="1">
    <citation type="submission" date="2024-02" db="EMBL/GenBank/DDBJ databases">
        <title>A draft genome for the cacao thread blight pathogen Marasmius crinis-equi.</title>
        <authorList>
            <person name="Cohen S.P."/>
            <person name="Baruah I.K."/>
            <person name="Amoako-Attah I."/>
            <person name="Bukari Y."/>
            <person name="Meinhardt L.W."/>
            <person name="Bailey B.A."/>
        </authorList>
    </citation>
    <scope>NUCLEOTIDE SEQUENCE [LARGE SCALE GENOMIC DNA]</scope>
    <source>
        <strain evidence="3 4">GH-76</strain>
    </source>
</reference>
<dbReference type="InterPro" id="IPR015590">
    <property type="entry name" value="Aldehyde_DH_dom"/>
</dbReference>